<protein>
    <submittedName>
        <fullName evidence="1">Uncharacterized protein</fullName>
    </submittedName>
</protein>
<accession>A0ACD3A4X8</accession>
<organism evidence="1 2">
    <name type="scientific">Pluteus cervinus</name>
    <dbReference type="NCBI Taxonomy" id="181527"/>
    <lineage>
        <taxon>Eukaryota</taxon>
        <taxon>Fungi</taxon>
        <taxon>Dikarya</taxon>
        <taxon>Basidiomycota</taxon>
        <taxon>Agaricomycotina</taxon>
        <taxon>Agaricomycetes</taxon>
        <taxon>Agaricomycetidae</taxon>
        <taxon>Agaricales</taxon>
        <taxon>Pluteineae</taxon>
        <taxon>Pluteaceae</taxon>
        <taxon>Pluteus</taxon>
    </lineage>
</organism>
<sequence>MPTFTLPPILSWNTSSKSATSPDLLARVQALEAALFRLSRDHVAQQDFAYRYAGAHVIEDLTTPTPHLTTGKDHINPAFAALDDDTRVGRCWRIPGKTGQLGIELIARVMISAITVDHVPKELVFDTNHAPRDIVLWGVIDEENYGSLKAINGSAVPFPPLPHATPLIGNISTNVVPLSKFRYNTSDPNSIQTFAVSEAVISSGVAFSRVIVDIVNNWGSTWTCLYRIRIHGDVATTPLEFSA</sequence>
<reference evidence="1 2" key="1">
    <citation type="journal article" date="2019" name="Nat. Ecol. Evol.">
        <title>Megaphylogeny resolves global patterns of mushroom evolution.</title>
        <authorList>
            <person name="Varga T."/>
            <person name="Krizsan K."/>
            <person name="Foldi C."/>
            <person name="Dima B."/>
            <person name="Sanchez-Garcia M."/>
            <person name="Sanchez-Ramirez S."/>
            <person name="Szollosi G.J."/>
            <person name="Szarkandi J.G."/>
            <person name="Papp V."/>
            <person name="Albert L."/>
            <person name="Andreopoulos W."/>
            <person name="Angelini C."/>
            <person name="Antonin V."/>
            <person name="Barry K.W."/>
            <person name="Bougher N.L."/>
            <person name="Buchanan P."/>
            <person name="Buyck B."/>
            <person name="Bense V."/>
            <person name="Catcheside P."/>
            <person name="Chovatia M."/>
            <person name="Cooper J."/>
            <person name="Damon W."/>
            <person name="Desjardin D."/>
            <person name="Finy P."/>
            <person name="Geml J."/>
            <person name="Haridas S."/>
            <person name="Hughes K."/>
            <person name="Justo A."/>
            <person name="Karasinski D."/>
            <person name="Kautmanova I."/>
            <person name="Kiss B."/>
            <person name="Kocsube S."/>
            <person name="Kotiranta H."/>
            <person name="LaButti K.M."/>
            <person name="Lechner B.E."/>
            <person name="Liimatainen K."/>
            <person name="Lipzen A."/>
            <person name="Lukacs Z."/>
            <person name="Mihaltcheva S."/>
            <person name="Morgado L.N."/>
            <person name="Niskanen T."/>
            <person name="Noordeloos M.E."/>
            <person name="Ohm R.A."/>
            <person name="Ortiz-Santana B."/>
            <person name="Ovrebo C."/>
            <person name="Racz N."/>
            <person name="Riley R."/>
            <person name="Savchenko A."/>
            <person name="Shiryaev A."/>
            <person name="Soop K."/>
            <person name="Spirin V."/>
            <person name="Szebenyi C."/>
            <person name="Tomsovsky M."/>
            <person name="Tulloss R.E."/>
            <person name="Uehling J."/>
            <person name="Grigoriev I.V."/>
            <person name="Vagvolgyi C."/>
            <person name="Papp T."/>
            <person name="Martin F.M."/>
            <person name="Miettinen O."/>
            <person name="Hibbett D.S."/>
            <person name="Nagy L.G."/>
        </authorList>
    </citation>
    <scope>NUCLEOTIDE SEQUENCE [LARGE SCALE GENOMIC DNA]</scope>
    <source>
        <strain evidence="1 2">NL-1719</strain>
    </source>
</reference>
<dbReference type="EMBL" id="ML208716">
    <property type="protein sequence ID" value="TFK60923.1"/>
    <property type="molecule type" value="Genomic_DNA"/>
</dbReference>
<gene>
    <name evidence="1" type="ORF">BDN72DRAFT_778820</name>
</gene>
<proteinExistence type="predicted"/>
<dbReference type="Proteomes" id="UP000308600">
    <property type="component" value="Unassembled WGS sequence"/>
</dbReference>
<evidence type="ECO:0000313" key="2">
    <source>
        <dbReference type="Proteomes" id="UP000308600"/>
    </source>
</evidence>
<name>A0ACD3A4X8_9AGAR</name>
<keyword evidence="2" id="KW-1185">Reference proteome</keyword>
<evidence type="ECO:0000313" key="1">
    <source>
        <dbReference type="EMBL" id="TFK60923.1"/>
    </source>
</evidence>